<dbReference type="Proteomes" id="UP000299102">
    <property type="component" value="Unassembled WGS sequence"/>
</dbReference>
<reference evidence="9 10" key="1">
    <citation type="journal article" date="2019" name="Commun. Biol.">
        <title>The bagworm genome reveals a unique fibroin gene that provides high tensile strength.</title>
        <authorList>
            <person name="Kono N."/>
            <person name="Nakamura H."/>
            <person name="Ohtoshi R."/>
            <person name="Tomita M."/>
            <person name="Numata K."/>
            <person name="Arakawa K."/>
        </authorList>
    </citation>
    <scope>NUCLEOTIDE SEQUENCE [LARGE SCALE GENOMIC DNA]</scope>
</reference>
<accession>A0A4C1VYE1</accession>
<keyword evidence="4 7" id="KW-1133">Transmembrane helix</keyword>
<keyword evidence="3 7" id="KW-0812">Transmembrane</keyword>
<dbReference type="PANTHER" id="PTHR43568:SF1">
    <property type="entry name" value="P PROTEIN"/>
    <property type="match status" value="1"/>
</dbReference>
<evidence type="ECO:0000256" key="3">
    <source>
        <dbReference type="ARBA" id="ARBA00022692"/>
    </source>
</evidence>
<dbReference type="AlphaFoldDB" id="A0A4C1VYE1"/>
<evidence type="ECO:0000256" key="1">
    <source>
        <dbReference type="ARBA" id="ARBA00004141"/>
    </source>
</evidence>
<sequence length="162" mass="18011">MDPLSQVTKGRMWPLINLLCVLTAVISTFLDNVTTILLMTPVTIRLCVNGLFRENRISNEGRSGQWKDEKSVSHRSSHPPDEMRQRKLLLYSSKVWLCEVMHLDPVAILMAMVLFSNIGGTATPVGDPPNVILASNKDVIQALRTSNSTSNSRPAYKTSSEE</sequence>
<evidence type="ECO:0000313" key="10">
    <source>
        <dbReference type="Proteomes" id="UP000299102"/>
    </source>
</evidence>
<feature type="transmembrane region" description="Helical" evidence="7">
    <location>
        <begin position="12"/>
        <end position="30"/>
    </location>
</feature>
<keyword evidence="2" id="KW-0813">Transport</keyword>
<dbReference type="PANTHER" id="PTHR43568">
    <property type="entry name" value="P PROTEIN"/>
    <property type="match status" value="1"/>
</dbReference>
<dbReference type="GO" id="GO:0055085">
    <property type="term" value="P:transmembrane transport"/>
    <property type="evidence" value="ECO:0007669"/>
    <property type="project" value="InterPro"/>
</dbReference>
<keyword evidence="10" id="KW-1185">Reference proteome</keyword>
<organism evidence="9 10">
    <name type="scientific">Eumeta variegata</name>
    <name type="common">Bagworm moth</name>
    <name type="synonym">Eumeta japonica</name>
    <dbReference type="NCBI Taxonomy" id="151549"/>
    <lineage>
        <taxon>Eukaryota</taxon>
        <taxon>Metazoa</taxon>
        <taxon>Ecdysozoa</taxon>
        <taxon>Arthropoda</taxon>
        <taxon>Hexapoda</taxon>
        <taxon>Insecta</taxon>
        <taxon>Pterygota</taxon>
        <taxon>Neoptera</taxon>
        <taxon>Endopterygota</taxon>
        <taxon>Lepidoptera</taxon>
        <taxon>Glossata</taxon>
        <taxon>Ditrysia</taxon>
        <taxon>Tineoidea</taxon>
        <taxon>Psychidae</taxon>
        <taxon>Oiketicinae</taxon>
        <taxon>Eumeta</taxon>
    </lineage>
</organism>
<protein>
    <submittedName>
        <fullName evidence="9">P protein</fullName>
    </submittedName>
</protein>
<dbReference type="Pfam" id="PF03600">
    <property type="entry name" value="CitMHS"/>
    <property type="match status" value="2"/>
</dbReference>
<dbReference type="EMBL" id="BGZK01000427">
    <property type="protein sequence ID" value="GBP42944.1"/>
    <property type="molecule type" value="Genomic_DNA"/>
</dbReference>
<comment type="caution">
    <text evidence="9">The sequence shown here is derived from an EMBL/GenBank/DDBJ whole genome shotgun (WGS) entry which is preliminary data.</text>
</comment>
<proteinExistence type="predicted"/>
<evidence type="ECO:0000256" key="5">
    <source>
        <dbReference type="ARBA" id="ARBA00023136"/>
    </source>
</evidence>
<comment type="subcellular location">
    <subcellularLocation>
        <location evidence="1">Membrane</location>
        <topology evidence="1">Multi-pass membrane protein</topology>
    </subcellularLocation>
</comment>
<evidence type="ECO:0000256" key="4">
    <source>
        <dbReference type="ARBA" id="ARBA00022989"/>
    </source>
</evidence>
<feature type="domain" description="Citrate transporter-like" evidence="8">
    <location>
        <begin position="97"/>
        <end position="137"/>
    </location>
</feature>
<feature type="domain" description="Citrate transporter-like" evidence="8">
    <location>
        <begin position="4"/>
        <end position="48"/>
    </location>
</feature>
<dbReference type="STRING" id="151549.A0A4C1VYE1"/>
<evidence type="ECO:0000259" key="8">
    <source>
        <dbReference type="Pfam" id="PF03600"/>
    </source>
</evidence>
<dbReference type="InterPro" id="IPR051475">
    <property type="entry name" value="Diverse_Ion_Transporter"/>
</dbReference>
<evidence type="ECO:0000256" key="2">
    <source>
        <dbReference type="ARBA" id="ARBA00022448"/>
    </source>
</evidence>
<evidence type="ECO:0000256" key="6">
    <source>
        <dbReference type="SAM" id="MobiDB-lite"/>
    </source>
</evidence>
<evidence type="ECO:0000313" key="9">
    <source>
        <dbReference type="EMBL" id="GBP42944.1"/>
    </source>
</evidence>
<name>A0A4C1VYE1_EUMVA</name>
<dbReference type="GO" id="GO:0016020">
    <property type="term" value="C:membrane"/>
    <property type="evidence" value="ECO:0007669"/>
    <property type="project" value="UniProtKB-SubCell"/>
</dbReference>
<dbReference type="OrthoDB" id="442352at2759"/>
<feature type="region of interest" description="Disordered" evidence="6">
    <location>
        <begin position="61"/>
        <end position="80"/>
    </location>
</feature>
<keyword evidence="5 7" id="KW-0472">Membrane</keyword>
<gene>
    <name evidence="9" type="primary">Oca2</name>
    <name evidence="9" type="ORF">EVAR_96441_1</name>
</gene>
<dbReference type="InterPro" id="IPR004680">
    <property type="entry name" value="Cit_transptr-like_dom"/>
</dbReference>
<evidence type="ECO:0000256" key="7">
    <source>
        <dbReference type="SAM" id="Phobius"/>
    </source>
</evidence>